<dbReference type="Pfam" id="PF00196">
    <property type="entry name" value="GerE"/>
    <property type="match status" value="1"/>
</dbReference>
<dbReference type="GO" id="GO:0006355">
    <property type="term" value="P:regulation of DNA-templated transcription"/>
    <property type="evidence" value="ECO:0007669"/>
    <property type="project" value="InterPro"/>
</dbReference>
<keyword evidence="1" id="KW-0805">Transcription regulation</keyword>
<evidence type="ECO:0000256" key="3">
    <source>
        <dbReference type="ARBA" id="ARBA00023163"/>
    </source>
</evidence>
<dbReference type="Proteomes" id="UP000524450">
    <property type="component" value="Unassembled WGS sequence"/>
</dbReference>
<dbReference type="Pfam" id="PF03472">
    <property type="entry name" value="Autoind_bind"/>
    <property type="match status" value="1"/>
</dbReference>
<name>A0A3S0ZEH4_9BURK</name>
<gene>
    <name evidence="7" type="ORF">EJP67_12725</name>
    <name evidence="6" type="ORF">GGD71_001893</name>
</gene>
<sequence length="312" mass="34652">MILSTLFHRASPAPASEAQGFDPVPRPQAEPQPANPVPQFYAEEHLYMPRSVPPHAGGVPAIVGNLMDAPGSEARAALVRSMLHALDFDWLGYGTVAYMRGHWWPLSFFTAYANPEWTRRYFAHNYCGVDLRQQGVPASSLPLAWDVARLEALAAEISDELSEERQRFLDDLYASGIRSGLLFRLASPTHVNQHTVISLLSRRPGSDWISDSVIGQGLILGLGVHEYVSRHTRIVGAPGAGRIEISATQQDILQQLLQGRSDKEIANRLDLSSHTVDYHMRQLRRRFAARNRVQLVNAVQQGDSDFGVLSEN</sequence>
<evidence type="ECO:0000256" key="2">
    <source>
        <dbReference type="ARBA" id="ARBA00023125"/>
    </source>
</evidence>
<dbReference type="PANTHER" id="PTHR44688">
    <property type="entry name" value="DNA-BINDING TRANSCRIPTIONAL ACTIVATOR DEVR_DOSR"/>
    <property type="match status" value="1"/>
</dbReference>
<dbReference type="PRINTS" id="PR00038">
    <property type="entry name" value="HTHLUXR"/>
</dbReference>
<dbReference type="Proteomes" id="UP000281118">
    <property type="component" value="Unassembled WGS sequence"/>
</dbReference>
<dbReference type="EMBL" id="JACIFZ010000002">
    <property type="protein sequence ID" value="MBB4221133.1"/>
    <property type="molecule type" value="Genomic_DNA"/>
</dbReference>
<keyword evidence="3" id="KW-0804">Transcription</keyword>
<comment type="caution">
    <text evidence="7">The sequence shown here is derived from an EMBL/GenBank/DDBJ whole genome shotgun (WGS) entry which is preliminary data.</text>
</comment>
<dbReference type="GO" id="GO:0003677">
    <property type="term" value="F:DNA binding"/>
    <property type="evidence" value="ECO:0007669"/>
    <property type="project" value="UniProtKB-KW"/>
</dbReference>
<protein>
    <submittedName>
        <fullName evidence="6">DNA-binding CsgD family transcriptional regulator</fullName>
    </submittedName>
    <submittedName>
        <fullName evidence="7">LuxR family transcriptional regulator</fullName>
    </submittedName>
</protein>
<dbReference type="OrthoDB" id="9149076at2"/>
<feature type="domain" description="HTH luxR-type" evidence="5">
    <location>
        <begin position="238"/>
        <end position="303"/>
    </location>
</feature>
<feature type="region of interest" description="Disordered" evidence="4">
    <location>
        <begin position="10"/>
        <end position="35"/>
    </location>
</feature>
<evidence type="ECO:0000256" key="4">
    <source>
        <dbReference type="SAM" id="MobiDB-lite"/>
    </source>
</evidence>
<evidence type="ECO:0000313" key="9">
    <source>
        <dbReference type="Proteomes" id="UP000524450"/>
    </source>
</evidence>
<dbReference type="Gene3D" id="1.10.10.10">
    <property type="entry name" value="Winged helix-like DNA-binding domain superfamily/Winged helix DNA-binding domain"/>
    <property type="match status" value="1"/>
</dbReference>
<dbReference type="InterPro" id="IPR016032">
    <property type="entry name" value="Sig_transdc_resp-reg_C-effctor"/>
</dbReference>
<dbReference type="InterPro" id="IPR036388">
    <property type="entry name" value="WH-like_DNA-bd_sf"/>
</dbReference>
<evidence type="ECO:0000259" key="5">
    <source>
        <dbReference type="PROSITE" id="PS50043"/>
    </source>
</evidence>
<dbReference type="InterPro" id="IPR005143">
    <property type="entry name" value="TF_LuxR_autoind-bd_dom"/>
</dbReference>
<dbReference type="SUPFAM" id="SSF46894">
    <property type="entry name" value="C-terminal effector domain of the bipartite response regulators"/>
    <property type="match status" value="1"/>
</dbReference>
<dbReference type="EMBL" id="RXFT01000004">
    <property type="protein sequence ID" value="RUR67921.1"/>
    <property type="molecule type" value="Genomic_DNA"/>
</dbReference>
<reference evidence="7 8" key="1">
    <citation type="submission" date="2018-12" db="EMBL/GenBank/DDBJ databases">
        <title>The genome sequences of Variovorax guangxiensis DSM 27352.</title>
        <authorList>
            <person name="Gao J."/>
            <person name="Sun J."/>
        </authorList>
    </citation>
    <scope>NUCLEOTIDE SEQUENCE [LARGE SCALE GENOMIC DNA]</scope>
    <source>
        <strain evidence="7 8">DSM 27352</strain>
    </source>
</reference>
<keyword evidence="2 6" id="KW-0238">DNA-binding</keyword>
<evidence type="ECO:0000313" key="6">
    <source>
        <dbReference type="EMBL" id="MBB4221133.1"/>
    </source>
</evidence>
<evidence type="ECO:0000313" key="7">
    <source>
        <dbReference type="EMBL" id="RUR67921.1"/>
    </source>
</evidence>
<dbReference type="InterPro" id="IPR036693">
    <property type="entry name" value="TF_LuxR_autoind-bd_dom_sf"/>
</dbReference>
<dbReference type="PANTHER" id="PTHR44688:SF16">
    <property type="entry name" value="DNA-BINDING TRANSCRIPTIONAL ACTIVATOR DEVR_DOSR"/>
    <property type="match status" value="1"/>
</dbReference>
<accession>A0A3S0ZEH4</accession>
<dbReference type="Gene3D" id="3.30.450.80">
    <property type="entry name" value="Transcription factor LuxR-like, autoinducer-binding domain"/>
    <property type="match status" value="1"/>
</dbReference>
<dbReference type="SMART" id="SM00421">
    <property type="entry name" value="HTH_LUXR"/>
    <property type="match status" value="1"/>
</dbReference>
<organism evidence="7 8">
    <name type="scientific">Variovorax guangxiensis</name>
    <dbReference type="NCBI Taxonomy" id="1775474"/>
    <lineage>
        <taxon>Bacteria</taxon>
        <taxon>Pseudomonadati</taxon>
        <taxon>Pseudomonadota</taxon>
        <taxon>Betaproteobacteria</taxon>
        <taxon>Burkholderiales</taxon>
        <taxon>Comamonadaceae</taxon>
        <taxon>Variovorax</taxon>
    </lineage>
</organism>
<dbReference type="InterPro" id="IPR000792">
    <property type="entry name" value="Tscrpt_reg_LuxR_C"/>
</dbReference>
<feature type="compositionally biased region" description="Pro residues" evidence="4">
    <location>
        <begin position="24"/>
        <end position="35"/>
    </location>
</feature>
<proteinExistence type="predicted"/>
<evidence type="ECO:0000256" key="1">
    <source>
        <dbReference type="ARBA" id="ARBA00023015"/>
    </source>
</evidence>
<reference evidence="6 9" key="2">
    <citation type="submission" date="2020-08" db="EMBL/GenBank/DDBJ databases">
        <title>Genomic Encyclopedia of Type Strains, Phase IV (KMG-V): Genome sequencing to study the core and pangenomes of soil and plant-associated prokaryotes.</title>
        <authorList>
            <person name="Whitman W."/>
        </authorList>
    </citation>
    <scope>NUCLEOTIDE SEQUENCE [LARGE SCALE GENOMIC DNA]</scope>
    <source>
        <strain evidence="6 9">34/80</strain>
    </source>
</reference>
<dbReference type="AlphaFoldDB" id="A0A3S0ZEH4"/>
<dbReference type="PROSITE" id="PS50043">
    <property type="entry name" value="HTH_LUXR_2"/>
    <property type="match status" value="1"/>
</dbReference>
<dbReference type="SUPFAM" id="SSF75516">
    <property type="entry name" value="Pheromone-binding domain of LuxR-like quorum-sensing transcription factors"/>
    <property type="match status" value="1"/>
</dbReference>
<dbReference type="RefSeq" id="WP_126022065.1">
    <property type="nucleotide sequence ID" value="NZ_JACIFZ010000002.1"/>
</dbReference>
<evidence type="ECO:0000313" key="8">
    <source>
        <dbReference type="Proteomes" id="UP000281118"/>
    </source>
</evidence>